<accession>A0A1M7RGK3</accession>
<dbReference type="RefSeq" id="WP_073262088.1">
    <property type="nucleotide sequence ID" value="NZ_FRCS01000012.1"/>
</dbReference>
<dbReference type="InterPro" id="IPR002645">
    <property type="entry name" value="STAS_dom"/>
</dbReference>
<dbReference type="Proteomes" id="UP000184440">
    <property type="component" value="Unassembled WGS sequence"/>
</dbReference>
<dbReference type="EMBL" id="FRCS01000012">
    <property type="protein sequence ID" value="SHN45360.1"/>
    <property type="molecule type" value="Genomic_DNA"/>
</dbReference>
<dbReference type="InterPro" id="IPR052746">
    <property type="entry name" value="MlaB_ABC_Transporter"/>
</dbReference>
<gene>
    <name evidence="2" type="ORF">SAMN05443668_1124</name>
</gene>
<name>A0A1M7RGK3_9ACTN</name>
<dbReference type="AlphaFoldDB" id="A0A1M7RGK3"/>
<dbReference type="Gene3D" id="3.30.750.24">
    <property type="entry name" value="STAS domain"/>
    <property type="match status" value="1"/>
</dbReference>
<organism evidence="2 3">
    <name type="scientific">Cryptosporangium aurantiacum</name>
    <dbReference type="NCBI Taxonomy" id="134849"/>
    <lineage>
        <taxon>Bacteria</taxon>
        <taxon>Bacillati</taxon>
        <taxon>Actinomycetota</taxon>
        <taxon>Actinomycetes</taxon>
        <taxon>Cryptosporangiales</taxon>
        <taxon>Cryptosporangiaceae</taxon>
        <taxon>Cryptosporangium</taxon>
    </lineage>
</organism>
<reference evidence="2 3" key="1">
    <citation type="submission" date="2016-11" db="EMBL/GenBank/DDBJ databases">
        <authorList>
            <person name="Jaros S."/>
            <person name="Januszkiewicz K."/>
            <person name="Wedrychowicz H."/>
        </authorList>
    </citation>
    <scope>NUCLEOTIDE SEQUENCE [LARGE SCALE GENOMIC DNA]</scope>
    <source>
        <strain evidence="2 3">DSM 46144</strain>
    </source>
</reference>
<proteinExistence type="predicted"/>
<dbReference type="Pfam" id="PF13466">
    <property type="entry name" value="STAS_2"/>
    <property type="match status" value="1"/>
</dbReference>
<evidence type="ECO:0000313" key="3">
    <source>
        <dbReference type="Proteomes" id="UP000184440"/>
    </source>
</evidence>
<dbReference type="InterPro" id="IPR058548">
    <property type="entry name" value="MlaB-like_STAS"/>
</dbReference>
<dbReference type="SUPFAM" id="SSF52091">
    <property type="entry name" value="SpoIIaa-like"/>
    <property type="match status" value="1"/>
</dbReference>
<sequence>MTRLELNDELTIVTAADTVQRLRPYLAGGAELELDLSGVTDIDTAGLQLLLVARREAERLGTSVTLADPSDVVRNLLEFTRLTGELEN</sequence>
<evidence type="ECO:0000259" key="1">
    <source>
        <dbReference type="PROSITE" id="PS50801"/>
    </source>
</evidence>
<feature type="domain" description="STAS" evidence="1">
    <location>
        <begin position="1"/>
        <end position="88"/>
    </location>
</feature>
<keyword evidence="3" id="KW-1185">Reference proteome</keyword>
<protein>
    <submittedName>
        <fullName evidence="2">Anti-anti-sigma factor</fullName>
    </submittedName>
</protein>
<dbReference type="OrthoDB" id="3296574at2"/>
<dbReference type="CDD" id="cd07043">
    <property type="entry name" value="STAS_anti-anti-sigma_factors"/>
    <property type="match status" value="1"/>
</dbReference>
<dbReference type="InterPro" id="IPR036513">
    <property type="entry name" value="STAS_dom_sf"/>
</dbReference>
<dbReference type="PANTHER" id="PTHR35849:SF2">
    <property type="entry name" value="BLR2341 PROTEIN"/>
    <property type="match status" value="1"/>
</dbReference>
<dbReference type="STRING" id="134849.SAMN05443668_1124"/>
<dbReference type="PROSITE" id="PS50801">
    <property type="entry name" value="STAS"/>
    <property type="match status" value="1"/>
</dbReference>
<dbReference type="PANTHER" id="PTHR35849">
    <property type="entry name" value="BLR2341 PROTEIN"/>
    <property type="match status" value="1"/>
</dbReference>
<evidence type="ECO:0000313" key="2">
    <source>
        <dbReference type="EMBL" id="SHN45360.1"/>
    </source>
</evidence>